<evidence type="ECO:0000313" key="3">
    <source>
        <dbReference type="Proteomes" id="UP000032141"/>
    </source>
</evidence>
<dbReference type="STRING" id="109376.A0A0D3CDA7"/>
<sequence>MLNKNVTIIIRPECYLHCPNLTIDVYFMRNQELTKELNAPPPGSKDLYFQTQYSQPSLTQTKACVLKQYWSNWRYPQDNAICRRALEMITHQFFPDMESSVDDNCVGDGRGGAGLGFPETHRLGLKFCQSDGTTGSTGSSGALASVGWVKNSRLEIFPSRIPAKVESGGSSGEAAFVDATEPIGSVPTEMDDPTSQDVKKALLA</sequence>
<dbReference type="PANTHER" id="PTHR48040">
    <property type="entry name" value="PLEIOTROPIC DRUG RESISTANCE PROTEIN 1-LIKE ISOFORM X1"/>
    <property type="match status" value="1"/>
</dbReference>
<reference evidence="2 3" key="1">
    <citation type="journal article" date="2014" name="Genome Biol.">
        <title>Transcriptome and methylome profiling reveals relics of genome dominance in the mesopolyploid Brassica oleracea.</title>
        <authorList>
            <person name="Parkin I.A."/>
            <person name="Koh C."/>
            <person name="Tang H."/>
            <person name="Robinson S.J."/>
            <person name="Kagale S."/>
            <person name="Clarke W.E."/>
            <person name="Town C.D."/>
            <person name="Nixon J."/>
            <person name="Krishnakumar V."/>
            <person name="Bidwell S.L."/>
            <person name="Denoeud F."/>
            <person name="Belcram H."/>
            <person name="Links M.G."/>
            <person name="Just J."/>
            <person name="Clarke C."/>
            <person name="Bender T."/>
            <person name="Huebert T."/>
            <person name="Mason A.S."/>
            <person name="Pires J.C."/>
            <person name="Barker G."/>
            <person name="Moore J."/>
            <person name="Walley P.G."/>
            <person name="Manoli S."/>
            <person name="Batley J."/>
            <person name="Edwards D."/>
            <person name="Nelson M.N."/>
            <person name="Wang X."/>
            <person name="Paterson A.H."/>
            <person name="King G."/>
            <person name="Bancroft I."/>
            <person name="Chalhoub B."/>
            <person name="Sharpe A.G."/>
        </authorList>
    </citation>
    <scope>NUCLEOTIDE SEQUENCE</scope>
    <source>
        <strain evidence="2 3">cv. TO1000</strain>
    </source>
</reference>
<feature type="region of interest" description="Disordered" evidence="1">
    <location>
        <begin position="181"/>
        <end position="204"/>
    </location>
</feature>
<accession>A0A0D3CDA7</accession>
<reference evidence="2" key="2">
    <citation type="submission" date="2015-03" db="UniProtKB">
        <authorList>
            <consortium name="EnsemblPlants"/>
        </authorList>
    </citation>
    <scope>IDENTIFICATION</scope>
</reference>
<organism evidence="2 3">
    <name type="scientific">Brassica oleracea var. oleracea</name>
    <dbReference type="NCBI Taxonomy" id="109376"/>
    <lineage>
        <taxon>Eukaryota</taxon>
        <taxon>Viridiplantae</taxon>
        <taxon>Streptophyta</taxon>
        <taxon>Embryophyta</taxon>
        <taxon>Tracheophyta</taxon>
        <taxon>Spermatophyta</taxon>
        <taxon>Magnoliopsida</taxon>
        <taxon>eudicotyledons</taxon>
        <taxon>Gunneridae</taxon>
        <taxon>Pentapetalae</taxon>
        <taxon>rosids</taxon>
        <taxon>malvids</taxon>
        <taxon>Brassicales</taxon>
        <taxon>Brassicaceae</taxon>
        <taxon>Brassiceae</taxon>
        <taxon>Brassica</taxon>
    </lineage>
</organism>
<dbReference type="Gramene" id="Bo5g043580.1">
    <property type="protein sequence ID" value="Bo5g043580.1"/>
    <property type="gene ID" value="Bo5g043580"/>
</dbReference>
<evidence type="ECO:0000256" key="1">
    <source>
        <dbReference type="SAM" id="MobiDB-lite"/>
    </source>
</evidence>
<evidence type="ECO:0000313" key="2">
    <source>
        <dbReference type="EnsemblPlants" id="Bo5g043580.1"/>
    </source>
</evidence>
<dbReference type="EnsemblPlants" id="Bo5g043580.1">
    <property type="protein sequence ID" value="Bo5g043580.1"/>
    <property type="gene ID" value="Bo5g043580"/>
</dbReference>
<name>A0A0D3CDA7_BRAOL</name>
<dbReference type="AlphaFoldDB" id="A0A0D3CDA7"/>
<dbReference type="PANTHER" id="PTHR48040:SF42">
    <property type="entry name" value="ABC TRANSPORTER DOMAIN-CONTAINING PROTEIN"/>
    <property type="match status" value="1"/>
</dbReference>
<dbReference type="eggNOG" id="KOG0065">
    <property type="taxonomic scope" value="Eukaryota"/>
</dbReference>
<keyword evidence="3" id="KW-1185">Reference proteome</keyword>
<protein>
    <submittedName>
        <fullName evidence="2">Uncharacterized protein</fullName>
    </submittedName>
</protein>
<dbReference type="OMA" id="LEMITHQ"/>
<dbReference type="HOGENOM" id="CLU_1344922_0_0_1"/>
<dbReference type="Proteomes" id="UP000032141">
    <property type="component" value="Chromosome C5"/>
</dbReference>
<proteinExistence type="predicted"/>